<reference evidence="1 2" key="1">
    <citation type="submission" date="2021-03" db="EMBL/GenBank/DDBJ databases">
        <title>Genomic Encyclopedia of Type Strains, Phase III (KMG-III): the genomes of soil and plant-associated and newly described type strains.</title>
        <authorList>
            <person name="Whitman W."/>
        </authorList>
    </citation>
    <scope>NUCLEOTIDE SEQUENCE [LARGE SCALE GENOMIC DNA]</scope>
    <source>
        <strain evidence="1 2">IMMIB AFH-6</strain>
    </source>
</reference>
<name>A0ABS4SXQ3_9PROT</name>
<sequence>MDLHVGLDVSLDMTSVCVVDGAGKVVWRRCSSTRDAIAVSVPIGYWSIHIPDTADEFKRCARTHSPFRKLSLTRVRV</sequence>
<proteinExistence type="predicted"/>
<evidence type="ECO:0008006" key="3">
    <source>
        <dbReference type="Google" id="ProtNLM"/>
    </source>
</evidence>
<keyword evidence="2" id="KW-1185">Reference proteome</keyword>
<protein>
    <recommendedName>
        <fullName evidence="3">Transposase</fullName>
    </recommendedName>
</protein>
<accession>A0ABS4SXQ3</accession>
<evidence type="ECO:0000313" key="2">
    <source>
        <dbReference type="Proteomes" id="UP000781958"/>
    </source>
</evidence>
<dbReference type="Proteomes" id="UP000781958">
    <property type="component" value="Unassembled WGS sequence"/>
</dbReference>
<gene>
    <name evidence="1" type="ORF">J2851_007088</name>
</gene>
<comment type="caution">
    <text evidence="1">The sequence shown here is derived from an EMBL/GenBank/DDBJ whole genome shotgun (WGS) entry which is preliminary data.</text>
</comment>
<evidence type="ECO:0000313" key="1">
    <source>
        <dbReference type="EMBL" id="MBP2297267.1"/>
    </source>
</evidence>
<organism evidence="1 2">
    <name type="scientific">Azospirillum rugosum</name>
    <dbReference type="NCBI Taxonomy" id="416170"/>
    <lineage>
        <taxon>Bacteria</taxon>
        <taxon>Pseudomonadati</taxon>
        <taxon>Pseudomonadota</taxon>
        <taxon>Alphaproteobacteria</taxon>
        <taxon>Rhodospirillales</taxon>
        <taxon>Azospirillaceae</taxon>
        <taxon>Azospirillum</taxon>
    </lineage>
</organism>
<dbReference type="EMBL" id="JAGINP010000049">
    <property type="protein sequence ID" value="MBP2297267.1"/>
    <property type="molecule type" value="Genomic_DNA"/>
</dbReference>